<feature type="compositionally biased region" description="Low complexity" evidence="1">
    <location>
        <begin position="146"/>
        <end position="160"/>
    </location>
</feature>
<evidence type="ECO:0000313" key="2">
    <source>
        <dbReference type="EMBL" id="OSY53256.1"/>
    </source>
</evidence>
<organism evidence="2 3">
    <name type="scientific">Streptomyces fradiae ATCC 10745 = DSM 40063</name>
    <dbReference type="NCBI Taxonomy" id="1319510"/>
    <lineage>
        <taxon>Bacteria</taxon>
        <taxon>Bacillati</taxon>
        <taxon>Actinomycetota</taxon>
        <taxon>Actinomycetes</taxon>
        <taxon>Kitasatosporales</taxon>
        <taxon>Streptomycetaceae</taxon>
        <taxon>Streptomyces</taxon>
    </lineage>
</organism>
<dbReference type="Proteomes" id="UP000194318">
    <property type="component" value="Unassembled WGS sequence"/>
</dbReference>
<comment type="caution">
    <text evidence="2">The sequence shown here is derived from an EMBL/GenBank/DDBJ whole genome shotgun (WGS) entry which is preliminary data.</text>
</comment>
<dbReference type="PANTHER" id="PTHR24637">
    <property type="entry name" value="COLLAGEN"/>
    <property type="match status" value="1"/>
</dbReference>
<dbReference type="AlphaFoldDB" id="A0A1Y2P0F1"/>
<name>A0A1Y2P0F1_STRFR</name>
<accession>A0A1Y2P0F1</accession>
<dbReference type="RefSeq" id="WP_051839048.1">
    <property type="nucleotide sequence ID" value="NZ_ASYR01000050.1"/>
</dbReference>
<evidence type="ECO:0000256" key="1">
    <source>
        <dbReference type="SAM" id="MobiDB-lite"/>
    </source>
</evidence>
<sequence length="228" mass="22510">MRSTIRAEERRWRRGDVLAIAAALALGTAFAWIILSVQALREDLHTANAARDALAEQVLQLGEKPVAGEPGDRGAPGRTVVGPAGAQGPPGPVGPPGLPGASITGPPGPVGPSSTVPGPAGQDAVGEAGPPGPAGSPGPAGPPGPAGQDGTDGTDGQAGADGRDGQPPTGWTYTDPQGTTYTCTRAPDFDPTAPRYTCTTTAPAPGPGPAPSPSAPNTIALAPERRRL</sequence>
<dbReference type="EMBL" id="MIFZ01000096">
    <property type="protein sequence ID" value="OSY53256.1"/>
    <property type="molecule type" value="Genomic_DNA"/>
</dbReference>
<protein>
    <submittedName>
        <fullName evidence="2">Collagen triple helix repeat (20 copies)</fullName>
    </submittedName>
</protein>
<evidence type="ECO:0000313" key="3">
    <source>
        <dbReference type="Proteomes" id="UP000194318"/>
    </source>
</evidence>
<feature type="compositionally biased region" description="Pro residues" evidence="1">
    <location>
        <begin position="130"/>
        <end position="145"/>
    </location>
</feature>
<feature type="compositionally biased region" description="Pro residues" evidence="1">
    <location>
        <begin position="89"/>
        <end position="98"/>
    </location>
</feature>
<feature type="compositionally biased region" description="Low complexity" evidence="1">
    <location>
        <begin position="99"/>
        <end position="128"/>
    </location>
</feature>
<keyword evidence="2" id="KW-0176">Collagen</keyword>
<gene>
    <name evidence="2" type="ORF">BG846_01072</name>
</gene>
<proteinExistence type="predicted"/>
<feature type="compositionally biased region" description="Polar residues" evidence="1">
    <location>
        <begin position="169"/>
        <end position="183"/>
    </location>
</feature>
<reference evidence="2 3" key="1">
    <citation type="submission" date="2016-09" db="EMBL/GenBank/DDBJ databases">
        <title>Streptomyces fradiae DSM40063, a candidate organism with high potential of specific P450 cytochromes.</title>
        <authorList>
            <person name="Grumaz C."/>
            <person name="Vainshtein Y."/>
            <person name="Kirstahler P."/>
            <person name="Sohn K."/>
        </authorList>
    </citation>
    <scope>NUCLEOTIDE SEQUENCE [LARGE SCALE GENOMIC DNA]</scope>
    <source>
        <strain evidence="2 3">DSM 40063</strain>
    </source>
</reference>
<feature type="region of interest" description="Disordered" evidence="1">
    <location>
        <begin position="64"/>
        <end position="228"/>
    </location>
</feature>
<dbReference type="PANTHER" id="PTHR24637:SF414">
    <property type="entry name" value="PROTEIN CBR-COL-115"/>
    <property type="match status" value="1"/>
</dbReference>
<feature type="compositionally biased region" description="Pro residues" evidence="1">
    <location>
        <begin position="204"/>
        <end position="214"/>
    </location>
</feature>